<dbReference type="RefSeq" id="WP_274151638.1">
    <property type="nucleotide sequence ID" value="NZ_CP117811.1"/>
</dbReference>
<reference evidence="3 4" key="1">
    <citation type="submission" date="2023-02" db="EMBL/GenBank/DDBJ databases">
        <title>Genome sequence of Lentisphaera profundi SAORIC-696.</title>
        <authorList>
            <person name="Kim e."/>
            <person name="Cho J.-C."/>
            <person name="Choi A."/>
            <person name="Kang I."/>
        </authorList>
    </citation>
    <scope>NUCLEOTIDE SEQUENCE [LARGE SCALE GENOMIC DNA]</scope>
    <source>
        <strain evidence="3 4">SAORIC-696</strain>
    </source>
</reference>
<dbReference type="Pfam" id="PF03629">
    <property type="entry name" value="SASA"/>
    <property type="match status" value="1"/>
</dbReference>
<organism evidence="3 4">
    <name type="scientific">Lentisphaera profundi</name>
    <dbReference type="NCBI Taxonomy" id="1658616"/>
    <lineage>
        <taxon>Bacteria</taxon>
        <taxon>Pseudomonadati</taxon>
        <taxon>Lentisphaerota</taxon>
        <taxon>Lentisphaeria</taxon>
        <taxon>Lentisphaerales</taxon>
        <taxon>Lentisphaeraceae</taxon>
        <taxon>Lentisphaera</taxon>
    </lineage>
</organism>
<accession>A0ABY7VSZ9</accession>
<dbReference type="PANTHER" id="PTHR31988:SF19">
    <property type="entry name" value="9-O-ACETYL-N-ACETYLNEURAMINIC ACID DEACETYLASE-RELATED"/>
    <property type="match status" value="1"/>
</dbReference>
<dbReference type="InterPro" id="IPR005181">
    <property type="entry name" value="SASA"/>
</dbReference>
<evidence type="ECO:0000313" key="3">
    <source>
        <dbReference type="EMBL" id="WDE97320.1"/>
    </source>
</evidence>
<evidence type="ECO:0000259" key="2">
    <source>
        <dbReference type="Pfam" id="PF03629"/>
    </source>
</evidence>
<dbReference type="SUPFAM" id="SSF52266">
    <property type="entry name" value="SGNH hydrolase"/>
    <property type="match status" value="1"/>
</dbReference>
<dbReference type="InterPro" id="IPR036514">
    <property type="entry name" value="SGNH_hydro_sf"/>
</dbReference>
<keyword evidence="1" id="KW-0378">Hydrolase</keyword>
<name>A0ABY7VSZ9_9BACT</name>
<proteinExistence type="predicted"/>
<feature type="domain" description="Sialate O-acetylesterase" evidence="2">
    <location>
        <begin position="22"/>
        <end position="277"/>
    </location>
</feature>
<protein>
    <submittedName>
        <fullName evidence="3">Sialate O-acetylesterase</fullName>
    </submittedName>
</protein>
<dbReference type="Gene3D" id="3.40.50.1110">
    <property type="entry name" value="SGNH hydrolase"/>
    <property type="match status" value="1"/>
</dbReference>
<keyword evidence="4" id="KW-1185">Reference proteome</keyword>
<dbReference type="EMBL" id="CP117811">
    <property type="protein sequence ID" value="WDE97320.1"/>
    <property type="molecule type" value="Genomic_DNA"/>
</dbReference>
<evidence type="ECO:0000256" key="1">
    <source>
        <dbReference type="ARBA" id="ARBA00022801"/>
    </source>
</evidence>
<dbReference type="PANTHER" id="PTHR31988">
    <property type="entry name" value="ESTERASE, PUTATIVE (DUF303)-RELATED"/>
    <property type="match status" value="1"/>
</dbReference>
<gene>
    <name evidence="3" type="ORF">PQO03_05065</name>
</gene>
<evidence type="ECO:0000313" key="4">
    <source>
        <dbReference type="Proteomes" id="UP001214250"/>
    </source>
</evidence>
<dbReference type="Proteomes" id="UP001214250">
    <property type="component" value="Chromosome 1"/>
</dbReference>
<sequence>MKKIFVLLSLFLVTWGLQAKPLKVYILAGQSNMQGHAKVSVLDYMKEDPKSMGLYKSMHDKQGKIKVCEDVYISNFTGTNENNAKSFGSLTAGYGARRNPLVSEDKIGPEFTFGITMHKLLNEPVLIIKTAWGGKSLFKDFRSPSAGPYVPNEMDIKKKRYATSEQQKQLEKETGHYYRLMISHVNEVLKDIKRVYPQYNSKQGYELAGFVWFQGWNDMVTRDVYPYLKKGGQGNRFDSYSENLTHLIRDIRKDLNVPQLPVCIGVMGVGGISNSKQADFRQAMIAPSSYPEFKGNVTAVETAAFWDDKLGAIDEKRSKIRQMAYLLRTKNKNHANKEGKMSTQEQKQFLVDYRAKLISKEEDALFARGASNAGYHYLGCAKTMALIGEAFAQKLYSIQDK</sequence>
<dbReference type="InterPro" id="IPR052940">
    <property type="entry name" value="Carb_Esterase_6"/>
</dbReference>